<dbReference type="SUPFAM" id="SSF51316">
    <property type="entry name" value="Mss4-like"/>
    <property type="match status" value="2"/>
</dbReference>
<evidence type="ECO:0000256" key="2">
    <source>
        <dbReference type="ARBA" id="ARBA00022723"/>
    </source>
</evidence>
<evidence type="ECO:0000256" key="3">
    <source>
        <dbReference type="ARBA" id="ARBA00022833"/>
    </source>
</evidence>
<proteinExistence type="inferred from homology"/>
<feature type="domain" description="CENP-V/GFA" evidence="4">
    <location>
        <begin position="11"/>
        <end position="115"/>
    </location>
</feature>
<dbReference type="AlphaFoldDB" id="A0AAJ0FNG5"/>
<keyword evidence="3" id="KW-0862">Zinc</keyword>
<protein>
    <recommendedName>
        <fullName evidence="4">CENP-V/GFA domain-containing protein</fullName>
    </recommendedName>
</protein>
<dbReference type="GO" id="GO:0046872">
    <property type="term" value="F:metal ion binding"/>
    <property type="evidence" value="ECO:0007669"/>
    <property type="project" value="UniProtKB-KW"/>
</dbReference>
<dbReference type="EMBL" id="JASWJB010000402">
    <property type="protein sequence ID" value="KAK2590742.1"/>
    <property type="molecule type" value="Genomic_DNA"/>
</dbReference>
<evidence type="ECO:0000313" key="6">
    <source>
        <dbReference type="Proteomes" id="UP001251528"/>
    </source>
</evidence>
<dbReference type="Gene3D" id="2.170.150.70">
    <property type="match status" value="2"/>
</dbReference>
<gene>
    <name evidence="5" type="ORF">QQS21_011574</name>
</gene>
<keyword evidence="2" id="KW-0479">Metal-binding</keyword>
<dbReference type="InterPro" id="IPR006913">
    <property type="entry name" value="CENP-V/GFA"/>
</dbReference>
<keyword evidence="6" id="KW-1185">Reference proteome</keyword>
<dbReference type="PANTHER" id="PTHR28620:SF1">
    <property type="entry name" value="CENP-V_GFA DOMAIN-CONTAINING PROTEIN"/>
    <property type="match status" value="1"/>
</dbReference>
<sequence>MATNQSERRTYRGNCHCKAFVYEAQLPEIKSVKECNCSICHKKGYLWVFAQSVDDFKIVRGDENTLKSYTFNTMKLVHKFCPTCATPVMAVAVEGPVIKTMALNVHALQNVNTWELQKDTFDGAAKLEPQYVVPEHKGPEPTAEVQGGKVYKGGCHCGAVTVAVISKPLDETFESDIVECDCSICEKNGYIWTYPSKDQVVLHAEDASNIGRYAFSMFVLNKTFCKICGVNLTNEYKTDRTKEQEANMSEGAKKWAERGAAMHPVNLRVLPEVDVNKLKRYHNKGSTGIPPMYENP</sequence>
<accession>A0AAJ0FNG5</accession>
<evidence type="ECO:0000256" key="1">
    <source>
        <dbReference type="ARBA" id="ARBA00005495"/>
    </source>
</evidence>
<comment type="caution">
    <text evidence="5">The sequence shown here is derived from an EMBL/GenBank/DDBJ whole genome shotgun (WGS) entry which is preliminary data.</text>
</comment>
<dbReference type="Proteomes" id="UP001251528">
    <property type="component" value="Unassembled WGS sequence"/>
</dbReference>
<evidence type="ECO:0000313" key="5">
    <source>
        <dbReference type="EMBL" id="KAK2590742.1"/>
    </source>
</evidence>
<dbReference type="PROSITE" id="PS51891">
    <property type="entry name" value="CENP_V_GFA"/>
    <property type="match status" value="2"/>
</dbReference>
<organism evidence="5 6">
    <name type="scientific">Conoideocrella luteorostrata</name>
    <dbReference type="NCBI Taxonomy" id="1105319"/>
    <lineage>
        <taxon>Eukaryota</taxon>
        <taxon>Fungi</taxon>
        <taxon>Dikarya</taxon>
        <taxon>Ascomycota</taxon>
        <taxon>Pezizomycotina</taxon>
        <taxon>Sordariomycetes</taxon>
        <taxon>Hypocreomycetidae</taxon>
        <taxon>Hypocreales</taxon>
        <taxon>Clavicipitaceae</taxon>
        <taxon>Conoideocrella</taxon>
    </lineage>
</organism>
<evidence type="ECO:0000259" key="4">
    <source>
        <dbReference type="PROSITE" id="PS51891"/>
    </source>
</evidence>
<dbReference type="InterPro" id="IPR052355">
    <property type="entry name" value="CENP-V-like"/>
</dbReference>
<reference evidence="5" key="1">
    <citation type="submission" date="2023-06" db="EMBL/GenBank/DDBJ databases">
        <title>Conoideocrella luteorostrata (Hypocreales: Clavicipitaceae), a potential biocontrol fungus for elongate hemlock scale in United States Christmas tree production areas.</title>
        <authorList>
            <person name="Barrett H."/>
            <person name="Lovett B."/>
            <person name="Macias A.M."/>
            <person name="Stajich J.E."/>
            <person name="Kasson M.T."/>
        </authorList>
    </citation>
    <scope>NUCLEOTIDE SEQUENCE</scope>
    <source>
        <strain evidence="5">ARSEF 14590</strain>
    </source>
</reference>
<dbReference type="GO" id="GO:0016846">
    <property type="term" value="F:carbon-sulfur lyase activity"/>
    <property type="evidence" value="ECO:0007669"/>
    <property type="project" value="InterPro"/>
</dbReference>
<dbReference type="InterPro" id="IPR011057">
    <property type="entry name" value="Mss4-like_sf"/>
</dbReference>
<dbReference type="PANTHER" id="PTHR28620">
    <property type="entry name" value="CENTROMERE PROTEIN V"/>
    <property type="match status" value="1"/>
</dbReference>
<name>A0AAJ0FNG5_9HYPO</name>
<dbReference type="Pfam" id="PF04828">
    <property type="entry name" value="GFA"/>
    <property type="match status" value="2"/>
</dbReference>
<feature type="domain" description="CENP-V/GFA" evidence="4">
    <location>
        <begin position="151"/>
        <end position="279"/>
    </location>
</feature>
<comment type="similarity">
    <text evidence="1">Belongs to the Gfa family.</text>
</comment>